<accession>A0A168PI49</accession>
<organism evidence="2">
    <name type="scientific">Absidia glauca</name>
    <name type="common">Pin mould</name>
    <dbReference type="NCBI Taxonomy" id="4829"/>
    <lineage>
        <taxon>Eukaryota</taxon>
        <taxon>Fungi</taxon>
        <taxon>Fungi incertae sedis</taxon>
        <taxon>Mucoromycota</taxon>
        <taxon>Mucoromycotina</taxon>
        <taxon>Mucoromycetes</taxon>
        <taxon>Mucorales</taxon>
        <taxon>Cunninghamellaceae</taxon>
        <taxon>Absidia</taxon>
    </lineage>
</organism>
<feature type="compositionally biased region" description="Basic and acidic residues" evidence="1">
    <location>
        <begin position="200"/>
        <end position="211"/>
    </location>
</feature>
<feature type="compositionally biased region" description="Acidic residues" evidence="1">
    <location>
        <begin position="138"/>
        <end position="151"/>
    </location>
</feature>
<evidence type="ECO:0000256" key="1">
    <source>
        <dbReference type="SAM" id="MobiDB-lite"/>
    </source>
</evidence>
<evidence type="ECO:0000313" key="2">
    <source>
        <dbReference type="EMBL" id="SAM02432.1"/>
    </source>
</evidence>
<dbReference type="InterPro" id="IPR028241">
    <property type="entry name" value="RAVE2/Rogdi"/>
</dbReference>
<dbReference type="Pfam" id="PF10259">
    <property type="entry name" value="Rogdi_lz"/>
    <property type="match status" value="1"/>
</dbReference>
<dbReference type="OrthoDB" id="66510at2759"/>
<feature type="compositionally biased region" description="Low complexity" evidence="1">
    <location>
        <begin position="471"/>
        <end position="481"/>
    </location>
</feature>
<keyword evidence="3" id="KW-1185">Reference proteome</keyword>
<feature type="region of interest" description="Disordered" evidence="1">
    <location>
        <begin position="179"/>
        <end position="211"/>
    </location>
</feature>
<feature type="compositionally biased region" description="Low complexity" evidence="1">
    <location>
        <begin position="260"/>
        <end position="272"/>
    </location>
</feature>
<feature type="region of interest" description="Disordered" evidence="1">
    <location>
        <begin position="466"/>
        <end position="488"/>
    </location>
</feature>
<name>A0A168PI49_ABSGL</name>
<dbReference type="EMBL" id="LT553855">
    <property type="protein sequence ID" value="SAM02432.1"/>
    <property type="molecule type" value="Genomic_DNA"/>
</dbReference>
<feature type="compositionally biased region" description="Basic residues" evidence="1">
    <location>
        <begin position="111"/>
        <end position="127"/>
    </location>
</feature>
<evidence type="ECO:0000313" key="3">
    <source>
        <dbReference type="Proteomes" id="UP000078561"/>
    </source>
</evidence>
<dbReference type="PANTHER" id="PTHR13618:SF1">
    <property type="entry name" value="PROTEIN ROGDI HOMOLOG"/>
    <property type="match status" value="1"/>
</dbReference>
<dbReference type="Proteomes" id="UP000078561">
    <property type="component" value="Unassembled WGS sequence"/>
</dbReference>
<feature type="compositionally biased region" description="Low complexity" evidence="1">
    <location>
        <begin position="19"/>
        <end position="28"/>
    </location>
</feature>
<feature type="compositionally biased region" description="Basic and acidic residues" evidence="1">
    <location>
        <begin position="154"/>
        <end position="164"/>
    </location>
</feature>
<sequence length="775" mass="87438">MYKDIDTSTPSPQEHHHQGQQQQQQQQQRLRYTKEQLLALQASPLVSKPASLPPLSSWINSRDTSLSGRSAPNNHTAIGVHNRFIQPKASISTPSSSSHYSKVASTTNSQHWKHRHDQFEGKRHHQYHSGSDAHSNLFDDDSIPEWMDDNPSDLTKDEQTEKMVLDSSQMEEWKLRMKQMDDDKAKKDDNKTSGAYLLAGRDDEQGDDDRVSSSLMAMESLHLSTTHSLDDTGSSYSTKSISVQELFQHQHLPSPPSLSPLPRQQQQSNPSSTISTTTASFLLSPRDDQIGGLGSTLPNQSTMAKQDNGSFMNNSGYMDASLTVTQQERPQQYQRPPPGFMLPSPEHQSRMKLQPNDPLLPSFSPGHFSMASGGDNPRPPPMMTSSFSTGTTGSHHYHPMLHHQSMSMAPPFPILPQQLPSQYQYQQPSSMMLQPSTSQQQQYHRLLQHQQYHHHQFVPPAMHHLQHLHHQQQQQQQLQQHYQTPSFPSQLLHHPYQPQPLSPISNPAFPALTKVEKFGIDTSFSLPPPPYFYNSTTMTLRNEALQVAKCYGILSAASSKTDALPLSTAHNEAIKGFINLGGCHINKAEIQVRLPNYHSEAIKATIVPSTPYFLEQAQQCKNYIILATKQVQEAGHGPKSKQNAVAFFECLCQLMDRALHAFDYPNESMLFPGKVCHSNLFSPPLKQDLVVEFCINGVYLVCNVFAIDTNHHRSIKLNMDRPQHHHVTYKDKVTEIVDEARTQTQSPMLTELRSSLTSIRDICQTHKRMLLQTQA</sequence>
<dbReference type="InParanoid" id="A0A168PI49"/>
<dbReference type="PANTHER" id="PTHR13618">
    <property type="entry name" value="LEUCINE ZIPPER CONTAINING TRANSCRIPTION FACTOR LZF1"/>
    <property type="match status" value="1"/>
</dbReference>
<feature type="region of interest" description="Disordered" evidence="1">
    <location>
        <begin position="89"/>
        <end position="165"/>
    </location>
</feature>
<feature type="compositionally biased region" description="Polar residues" evidence="1">
    <location>
        <begin position="296"/>
        <end position="316"/>
    </location>
</feature>
<feature type="compositionally biased region" description="Basic and acidic residues" evidence="1">
    <location>
        <begin position="179"/>
        <end position="191"/>
    </location>
</feature>
<dbReference type="GO" id="GO:0043291">
    <property type="term" value="C:RAVE complex"/>
    <property type="evidence" value="ECO:0007669"/>
    <property type="project" value="TreeGrafter"/>
</dbReference>
<gene>
    <name evidence="2" type="primary">ABSGL_08225.1 scaffold 9741</name>
</gene>
<protein>
    <submittedName>
        <fullName evidence="2">Uncharacterized protein</fullName>
    </submittedName>
</protein>
<feature type="region of interest" description="Disordered" evidence="1">
    <location>
        <begin position="251"/>
        <end position="357"/>
    </location>
</feature>
<feature type="compositionally biased region" description="Low complexity" evidence="1">
    <location>
        <begin position="90"/>
        <end position="101"/>
    </location>
</feature>
<feature type="region of interest" description="Disordered" evidence="1">
    <location>
        <begin position="1"/>
        <end position="33"/>
    </location>
</feature>
<reference evidence="2" key="1">
    <citation type="submission" date="2016-04" db="EMBL/GenBank/DDBJ databases">
        <authorList>
            <person name="Evans L.H."/>
            <person name="Alamgir A."/>
            <person name="Owens N."/>
            <person name="Weber N.D."/>
            <person name="Virtaneva K."/>
            <person name="Barbian K."/>
            <person name="Babar A."/>
            <person name="Rosenke K."/>
        </authorList>
    </citation>
    <scope>NUCLEOTIDE SEQUENCE [LARGE SCALE GENOMIC DNA]</scope>
    <source>
        <strain evidence="2">CBS 101.48</strain>
    </source>
</reference>
<dbReference type="AlphaFoldDB" id="A0A168PI49"/>
<proteinExistence type="predicted"/>
<dbReference type="STRING" id="4829.A0A168PI49"/>